<gene>
    <name evidence="1" type="ORF">MLD38_022600</name>
</gene>
<proteinExistence type="predicted"/>
<accession>A0ACB9QKW5</accession>
<sequence length="186" mass="20453">MADHQTYVFYNFMAQSQHRHLRPLPSSPPLADSPPVKALTNYDDHPPPTKTFHCQFCSRTFCSSQALGGHQNAHKKERAAARRNSYFGYQVASAASTEDGYDLPPPPPPPPPTPRSSAGHDYPNNSPFNFNPLFLHCRQQPSPPPPPFPSSASYAALDHSLFLDPSYSPATSASPDSPELDLSLRL</sequence>
<keyword evidence="2" id="KW-1185">Reference proteome</keyword>
<protein>
    <submittedName>
        <fullName evidence="1">Uncharacterized protein</fullName>
    </submittedName>
</protein>
<evidence type="ECO:0000313" key="2">
    <source>
        <dbReference type="Proteomes" id="UP001057402"/>
    </source>
</evidence>
<dbReference type="EMBL" id="CM042885">
    <property type="protein sequence ID" value="KAI4366768.1"/>
    <property type="molecule type" value="Genomic_DNA"/>
</dbReference>
<reference evidence="2" key="1">
    <citation type="journal article" date="2023" name="Front. Plant Sci.">
        <title>Chromosomal-level genome assembly of Melastoma candidum provides insights into trichome evolution.</title>
        <authorList>
            <person name="Zhong Y."/>
            <person name="Wu W."/>
            <person name="Sun C."/>
            <person name="Zou P."/>
            <person name="Liu Y."/>
            <person name="Dai S."/>
            <person name="Zhou R."/>
        </authorList>
    </citation>
    <scope>NUCLEOTIDE SEQUENCE [LARGE SCALE GENOMIC DNA]</scope>
</reference>
<name>A0ACB9QKW5_9MYRT</name>
<evidence type="ECO:0000313" key="1">
    <source>
        <dbReference type="EMBL" id="KAI4366768.1"/>
    </source>
</evidence>
<dbReference type="Proteomes" id="UP001057402">
    <property type="component" value="Chromosome 6"/>
</dbReference>
<organism evidence="1 2">
    <name type="scientific">Melastoma candidum</name>
    <dbReference type="NCBI Taxonomy" id="119954"/>
    <lineage>
        <taxon>Eukaryota</taxon>
        <taxon>Viridiplantae</taxon>
        <taxon>Streptophyta</taxon>
        <taxon>Embryophyta</taxon>
        <taxon>Tracheophyta</taxon>
        <taxon>Spermatophyta</taxon>
        <taxon>Magnoliopsida</taxon>
        <taxon>eudicotyledons</taxon>
        <taxon>Gunneridae</taxon>
        <taxon>Pentapetalae</taxon>
        <taxon>rosids</taxon>
        <taxon>malvids</taxon>
        <taxon>Myrtales</taxon>
        <taxon>Melastomataceae</taxon>
        <taxon>Melastomatoideae</taxon>
        <taxon>Melastomateae</taxon>
        <taxon>Melastoma</taxon>
    </lineage>
</organism>
<comment type="caution">
    <text evidence="1">The sequence shown here is derived from an EMBL/GenBank/DDBJ whole genome shotgun (WGS) entry which is preliminary data.</text>
</comment>